<keyword evidence="9 11" id="KW-0539">Nucleus</keyword>
<evidence type="ECO:0000256" key="11">
    <source>
        <dbReference type="RuleBase" id="RU365038"/>
    </source>
</evidence>
<keyword evidence="8 11" id="KW-0862">Zinc</keyword>
<keyword evidence="6 10" id="KW-0863">Zinc-finger</keyword>
<organism evidence="13 14">
    <name type="scientific">Paramecium octaurelia</name>
    <dbReference type="NCBI Taxonomy" id="43137"/>
    <lineage>
        <taxon>Eukaryota</taxon>
        <taxon>Sar</taxon>
        <taxon>Alveolata</taxon>
        <taxon>Ciliophora</taxon>
        <taxon>Intramacronucleata</taxon>
        <taxon>Oligohymenophorea</taxon>
        <taxon>Peniculida</taxon>
        <taxon>Parameciidae</taxon>
        <taxon>Paramecium</taxon>
    </lineage>
</organism>
<dbReference type="EC" id="2.3.2.27" evidence="11"/>
<evidence type="ECO:0000256" key="10">
    <source>
        <dbReference type="PROSITE-ProRule" id="PRU00175"/>
    </source>
</evidence>
<keyword evidence="14" id="KW-1185">Reference proteome</keyword>
<comment type="caution">
    <text evidence="13">The sequence shown here is derived from an EMBL/GenBank/DDBJ whole genome shotgun (WGS) entry which is preliminary data.</text>
</comment>
<keyword evidence="7 11" id="KW-0833">Ubl conjugation pathway</keyword>
<reference evidence="13" key="1">
    <citation type="submission" date="2021-01" db="EMBL/GenBank/DDBJ databases">
        <authorList>
            <consortium name="Genoscope - CEA"/>
            <person name="William W."/>
        </authorList>
    </citation>
    <scope>NUCLEOTIDE SEQUENCE</scope>
</reference>
<dbReference type="GO" id="GO:0016567">
    <property type="term" value="P:protein ubiquitination"/>
    <property type="evidence" value="ECO:0007669"/>
    <property type="project" value="UniProtKB-UniRule"/>
</dbReference>
<proteinExistence type="inferred from homology"/>
<dbReference type="PROSITE" id="PS50089">
    <property type="entry name" value="ZF_RING_2"/>
    <property type="match status" value="1"/>
</dbReference>
<evidence type="ECO:0000256" key="6">
    <source>
        <dbReference type="ARBA" id="ARBA00022771"/>
    </source>
</evidence>
<evidence type="ECO:0000256" key="8">
    <source>
        <dbReference type="ARBA" id="ARBA00022833"/>
    </source>
</evidence>
<evidence type="ECO:0000259" key="12">
    <source>
        <dbReference type="PROSITE" id="PS50089"/>
    </source>
</evidence>
<evidence type="ECO:0000256" key="1">
    <source>
        <dbReference type="ARBA" id="ARBA00000900"/>
    </source>
</evidence>
<keyword evidence="11" id="KW-0156">Chromatin regulator</keyword>
<accession>A0A8S1SHC0</accession>
<dbReference type="AlphaFoldDB" id="A0A8S1SHC0"/>
<feature type="domain" description="RING-type" evidence="12">
    <location>
        <begin position="121"/>
        <end position="160"/>
    </location>
</feature>
<dbReference type="Pfam" id="PF00097">
    <property type="entry name" value="zf-C3HC4"/>
    <property type="match status" value="1"/>
</dbReference>
<comment type="similarity">
    <text evidence="11">Belongs to the BRE1 family.</text>
</comment>
<comment type="subcellular location">
    <subcellularLocation>
        <location evidence="2 11">Nucleus</location>
    </subcellularLocation>
</comment>
<dbReference type="GO" id="GO:0006325">
    <property type="term" value="P:chromatin organization"/>
    <property type="evidence" value="ECO:0007669"/>
    <property type="project" value="UniProtKB-KW"/>
</dbReference>
<dbReference type="OrthoDB" id="434391at2759"/>
<evidence type="ECO:0000256" key="2">
    <source>
        <dbReference type="ARBA" id="ARBA00004123"/>
    </source>
</evidence>
<sequence>MKPRSIQLNERNKYEIEKNSIDYYVIQKFKLKLLVVDETINNQNNKMNNTKKFIGSLRMENRKTIIKRTGCQQNESREIKDKIEITKIVIVLVNIFFQQFRQVSNGSQNDFSTPRKMMVDCYQCKKRVKQVIFMKCLHMFCKPCIEDNQRNHNRAYPVCRTKY</sequence>
<dbReference type="GO" id="GO:0005634">
    <property type="term" value="C:nucleus"/>
    <property type="evidence" value="ECO:0007669"/>
    <property type="project" value="UniProtKB-SubCell"/>
</dbReference>
<dbReference type="InterPro" id="IPR017907">
    <property type="entry name" value="Znf_RING_CS"/>
</dbReference>
<evidence type="ECO:0000256" key="3">
    <source>
        <dbReference type="ARBA" id="ARBA00004906"/>
    </source>
</evidence>
<dbReference type="InterPro" id="IPR018957">
    <property type="entry name" value="Znf_C3HC4_RING-type"/>
</dbReference>
<evidence type="ECO:0000256" key="9">
    <source>
        <dbReference type="ARBA" id="ARBA00023242"/>
    </source>
</evidence>
<dbReference type="PANTHER" id="PTHR23163">
    <property type="entry name" value="RING FINGER PROTEIN-RELATED"/>
    <property type="match status" value="1"/>
</dbReference>
<evidence type="ECO:0000313" key="14">
    <source>
        <dbReference type="Proteomes" id="UP000683925"/>
    </source>
</evidence>
<dbReference type="PROSITE" id="PS00518">
    <property type="entry name" value="ZF_RING_1"/>
    <property type="match status" value="1"/>
</dbReference>
<dbReference type="GO" id="GO:0061630">
    <property type="term" value="F:ubiquitin protein ligase activity"/>
    <property type="evidence" value="ECO:0007669"/>
    <property type="project" value="UniProtKB-EC"/>
</dbReference>
<dbReference type="InterPro" id="IPR001841">
    <property type="entry name" value="Znf_RING"/>
</dbReference>
<comment type="catalytic activity">
    <reaction evidence="1 11">
        <text>S-ubiquitinyl-[E2 ubiquitin-conjugating enzyme]-L-cysteine + [acceptor protein]-L-lysine = [E2 ubiquitin-conjugating enzyme]-L-cysteine + N(6)-ubiquitinyl-[acceptor protein]-L-lysine.</text>
        <dbReference type="EC" id="2.3.2.27"/>
    </reaction>
</comment>
<dbReference type="GO" id="GO:0008270">
    <property type="term" value="F:zinc ion binding"/>
    <property type="evidence" value="ECO:0007669"/>
    <property type="project" value="UniProtKB-KW"/>
</dbReference>
<protein>
    <recommendedName>
        <fullName evidence="11">E3 ubiquitin protein ligase</fullName>
        <ecNumber evidence="11">2.3.2.27</ecNumber>
    </recommendedName>
</protein>
<keyword evidence="5 11" id="KW-0479">Metal-binding</keyword>
<dbReference type="InterPro" id="IPR013956">
    <property type="entry name" value="E3_ubiquit_lig_Bre1"/>
</dbReference>
<evidence type="ECO:0000256" key="5">
    <source>
        <dbReference type="ARBA" id="ARBA00022723"/>
    </source>
</evidence>
<dbReference type="PANTHER" id="PTHR23163:SF0">
    <property type="entry name" value="E3 UBIQUITIN-PROTEIN LIGASE BRE1"/>
    <property type="match status" value="1"/>
</dbReference>
<gene>
    <name evidence="13" type="ORF">POCTA_138.1.T0120061</name>
</gene>
<dbReference type="Proteomes" id="UP000683925">
    <property type="component" value="Unassembled WGS sequence"/>
</dbReference>
<evidence type="ECO:0000256" key="7">
    <source>
        <dbReference type="ARBA" id="ARBA00022786"/>
    </source>
</evidence>
<dbReference type="GO" id="GO:0033503">
    <property type="term" value="C:HULC complex"/>
    <property type="evidence" value="ECO:0007669"/>
    <property type="project" value="TreeGrafter"/>
</dbReference>
<dbReference type="EMBL" id="CAJJDP010000011">
    <property type="protein sequence ID" value="CAD8140741.1"/>
    <property type="molecule type" value="Genomic_DNA"/>
</dbReference>
<evidence type="ECO:0000313" key="13">
    <source>
        <dbReference type="EMBL" id="CAD8140741.1"/>
    </source>
</evidence>
<keyword evidence="4 11" id="KW-0808">Transferase</keyword>
<comment type="pathway">
    <text evidence="3 11">Protein modification; protein ubiquitination.</text>
</comment>
<keyword evidence="11" id="KW-0175">Coiled coil</keyword>
<evidence type="ECO:0000256" key="4">
    <source>
        <dbReference type="ARBA" id="ARBA00022679"/>
    </source>
</evidence>
<name>A0A8S1SHC0_PAROT</name>